<feature type="compositionally biased region" description="Basic and acidic residues" evidence="1">
    <location>
        <begin position="310"/>
        <end position="324"/>
    </location>
</feature>
<feature type="region of interest" description="Disordered" evidence="1">
    <location>
        <begin position="301"/>
        <end position="331"/>
    </location>
</feature>
<keyword evidence="3" id="KW-1185">Reference proteome</keyword>
<dbReference type="Proteomes" id="UP000182652">
    <property type="component" value="Unassembled WGS sequence"/>
</dbReference>
<dbReference type="STRING" id="156980.SAMN04489745_0562"/>
<reference evidence="2 3" key="1">
    <citation type="submission" date="2016-10" db="EMBL/GenBank/DDBJ databases">
        <authorList>
            <person name="de Groot N.N."/>
        </authorList>
    </citation>
    <scope>NUCLEOTIDE SEQUENCE [LARGE SCALE GENOMIC DNA]</scope>
    <source>
        <strain evidence="2 3">DSM 10495</strain>
    </source>
</reference>
<evidence type="ECO:0000313" key="2">
    <source>
        <dbReference type="EMBL" id="SEB55414.1"/>
    </source>
</evidence>
<dbReference type="SUPFAM" id="SSF48452">
    <property type="entry name" value="TPR-like"/>
    <property type="match status" value="1"/>
</dbReference>
<dbReference type="AlphaFoldDB" id="A0A1H4KA26"/>
<evidence type="ECO:0000313" key="3">
    <source>
        <dbReference type="Proteomes" id="UP000182652"/>
    </source>
</evidence>
<dbReference type="EMBL" id="FNSN01000003">
    <property type="protein sequence ID" value="SEB55414.1"/>
    <property type="molecule type" value="Genomic_DNA"/>
</dbReference>
<evidence type="ECO:0000256" key="1">
    <source>
        <dbReference type="SAM" id="MobiDB-lite"/>
    </source>
</evidence>
<gene>
    <name evidence="2" type="ORF">SAMN04489745_0562</name>
</gene>
<dbReference type="RefSeq" id="WP_066213754.1">
    <property type="nucleotide sequence ID" value="NZ_FNSN01000003.1"/>
</dbReference>
<proteinExistence type="predicted"/>
<sequence length="331" mass="36289">MAGPQPPGKPPRNLPPHPVGGGMPVHRETREITPFVGVVFQVSVRKIAGGLGERIRAGRGLDPVNRFAFREGPGRLQGFSGKFAKALHAEITMGGGPERLILLARSHSGFAGLCYVLAGLRAYQGRQYPQAVELLRRGQETLVDDSAHRFMQRHLLGLVVEVELSDGVAARILYSDEALHYAAAHALREVGEVEAAVVELEQVPHSPAKALALAQLASLQEDFESVIRLSEGARNADELSAALLLLRARAQRQSGRLKDADETLTEVLRRKGTALQLRNAALTERALLVLDAGWKALPRTRPGRVAAKPRSGERDAHQEWSKEFRRLKRRK</sequence>
<organism evidence="2 3">
    <name type="scientific">Arthrobacter woluwensis</name>
    <dbReference type="NCBI Taxonomy" id="156980"/>
    <lineage>
        <taxon>Bacteria</taxon>
        <taxon>Bacillati</taxon>
        <taxon>Actinomycetota</taxon>
        <taxon>Actinomycetes</taxon>
        <taxon>Micrococcales</taxon>
        <taxon>Micrococcaceae</taxon>
        <taxon>Arthrobacter</taxon>
    </lineage>
</organism>
<dbReference type="InterPro" id="IPR011990">
    <property type="entry name" value="TPR-like_helical_dom_sf"/>
</dbReference>
<feature type="region of interest" description="Disordered" evidence="1">
    <location>
        <begin position="1"/>
        <end position="26"/>
    </location>
</feature>
<feature type="compositionally biased region" description="Pro residues" evidence="1">
    <location>
        <begin position="1"/>
        <end position="18"/>
    </location>
</feature>
<evidence type="ECO:0008006" key="4">
    <source>
        <dbReference type="Google" id="ProtNLM"/>
    </source>
</evidence>
<protein>
    <recommendedName>
        <fullName evidence="4">Tetratricopeptide repeat-containing protein</fullName>
    </recommendedName>
</protein>
<dbReference type="Gene3D" id="1.25.40.10">
    <property type="entry name" value="Tetratricopeptide repeat domain"/>
    <property type="match status" value="1"/>
</dbReference>
<accession>A0A1H4KA26</accession>
<name>A0A1H4KA26_9MICC</name>